<dbReference type="Proteomes" id="UP001374579">
    <property type="component" value="Unassembled WGS sequence"/>
</dbReference>
<evidence type="ECO:0000256" key="1">
    <source>
        <dbReference type="ARBA" id="ARBA00005489"/>
    </source>
</evidence>
<gene>
    <name evidence="2" type="ORF">V1264_009574</name>
</gene>
<protein>
    <submittedName>
        <fullName evidence="2">Uncharacterized protein</fullName>
    </submittedName>
</protein>
<sequence>MQSMDQHLARQLLSLRHDIHQLRLRRSCQEHRELLDDLQSDLEEQEELSDVLDLPSNMLHDTPLKQLGVTRMNISARRFSTC</sequence>
<evidence type="ECO:0000313" key="3">
    <source>
        <dbReference type="Proteomes" id="UP001374579"/>
    </source>
</evidence>
<comment type="similarity">
    <text evidence="1">Belongs to the FAM167 (SEC) family.</text>
</comment>
<evidence type="ECO:0000313" key="2">
    <source>
        <dbReference type="EMBL" id="KAK7091958.1"/>
    </source>
</evidence>
<dbReference type="PANTHER" id="PTHR32289">
    <property type="entry name" value="PROTEIN FAM167A"/>
    <property type="match status" value="1"/>
</dbReference>
<dbReference type="InterPro" id="IPR024280">
    <property type="entry name" value="FAM167"/>
</dbReference>
<comment type="caution">
    <text evidence="2">The sequence shown here is derived from an EMBL/GenBank/DDBJ whole genome shotgun (WGS) entry which is preliminary data.</text>
</comment>
<name>A0AAN9ARR0_9CAEN</name>
<organism evidence="2 3">
    <name type="scientific">Littorina saxatilis</name>
    <dbReference type="NCBI Taxonomy" id="31220"/>
    <lineage>
        <taxon>Eukaryota</taxon>
        <taxon>Metazoa</taxon>
        <taxon>Spiralia</taxon>
        <taxon>Lophotrochozoa</taxon>
        <taxon>Mollusca</taxon>
        <taxon>Gastropoda</taxon>
        <taxon>Caenogastropoda</taxon>
        <taxon>Littorinimorpha</taxon>
        <taxon>Littorinoidea</taxon>
        <taxon>Littorinidae</taxon>
        <taxon>Littorina</taxon>
    </lineage>
</organism>
<reference evidence="2 3" key="1">
    <citation type="submission" date="2024-02" db="EMBL/GenBank/DDBJ databases">
        <title>Chromosome-scale genome assembly of the rough periwinkle Littorina saxatilis.</title>
        <authorList>
            <person name="De Jode A."/>
            <person name="Faria R."/>
            <person name="Formenti G."/>
            <person name="Sims Y."/>
            <person name="Smith T.P."/>
            <person name="Tracey A."/>
            <person name="Wood J.M.D."/>
            <person name="Zagrodzka Z.B."/>
            <person name="Johannesson K."/>
            <person name="Butlin R.K."/>
            <person name="Leder E.H."/>
        </authorList>
    </citation>
    <scope>NUCLEOTIDE SEQUENCE [LARGE SCALE GENOMIC DNA]</scope>
    <source>
        <strain evidence="2">Snail1</strain>
        <tissue evidence="2">Muscle</tissue>
    </source>
</reference>
<dbReference type="EMBL" id="JBAMIC010000022">
    <property type="protein sequence ID" value="KAK7091958.1"/>
    <property type="molecule type" value="Genomic_DNA"/>
</dbReference>
<dbReference type="AlphaFoldDB" id="A0AAN9ARR0"/>
<accession>A0AAN9ARR0</accession>
<dbReference type="Pfam" id="PF11652">
    <property type="entry name" value="FAM167"/>
    <property type="match status" value="1"/>
</dbReference>
<proteinExistence type="inferred from homology"/>
<keyword evidence="3" id="KW-1185">Reference proteome</keyword>
<dbReference type="PANTHER" id="PTHR32289:SF1">
    <property type="entry name" value="PROTEIN FAM167A-LIKE"/>
    <property type="match status" value="1"/>
</dbReference>
<dbReference type="InterPro" id="IPR051771">
    <property type="entry name" value="FAM167_domain"/>
</dbReference>